<dbReference type="Proteomes" id="UP000275024">
    <property type="component" value="Unassembled WGS sequence"/>
</dbReference>
<dbReference type="PROSITE" id="PS00570">
    <property type="entry name" value="RING_HYDROXYL_ALPHA"/>
    <property type="match status" value="1"/>
</dbReference>
<dbReference type="Proteomes" id="UP000268652">
    <property type="component" value="Unassembled WGS sequence"/>
</dbReference>
<dbReference type="InterPro" id="IPR036922">
    <property type="entry name" value="Rieske_2Fe-2S_sf"/>
</dbReference>
<evidence type="ECO:0000256" key="3">
    <source>
        <dbReference type="ARBA" id="ARBA00022723"/>
    </source>
</evidence>
<evidence type="ECO:0000256" key="2">
    <source>
        <dbReference type="ARBA" id="ARBA00022714"/>
    </source>
</evidence>
<comment type="caution">
    <text evidence="10">The sequence shown here is derived from an EMBL/GenBank/DDBJ whole genome shotgun (WGS) entry which is preliminary data.</text>
</comment>
<dbReference type="PANTHER" id="PTHR43756:SF1">
    <property type="entry name" value="3-PHENYLPROPIONATE_CINNAMIC ACID DIOXYGENASE SUBUNIT ALPHA"/>
    <property type="match status" value="1"/>
</dbReference>
<keyword evidence="2" id="KW-0001">2Fe-2S</keyword>
<evidence type="ECO:0000256" key="7">
    <source>
        <dbReference type="ARBA" id="ARBA00023014"/>
    </source>
</evidence>
<feature type="domain" description="Rieske" evidence="9">
    <location>
        <begin position="53"/>
        <end position="150"/>
    </location>
</feature>
<sequence length="462" mass="51436">MSADAGTAERSRVDVLLEQMGADLDRGLVPAEVFNDPSVYERELRQVFGRCWVYIGHESELPDPGDYHVRMIGEDPFVFVRDEAGVIRVLLNSCRHRGSVICRVDSGNTSHFRCPYHAWTYKNDGSLIGVPARQNGYRALDMEEWGLIPAAQVDSFHGLVFATLDPHAPSLHDYLGKFRWYLEMQVALTKGGMEVLGEPHRWLIDADWKSGAENFTGDSSHTQMTHRSLLEVGIADQAGAGKTGKAHGLHVNECDGHAISMRVLAEGEERWFDYPKELRVQFEQGALNEAQLDLVRRGVVHDGTVFPNMSFIHFSAREDIELPARPFLSIRTWQPRGPGHMEVWSWVLAPREASPEFKESVYRAAMASFSPSGAFEQDDAIVWNGVARTGGSLAAELQGIRFNYQMGMPGMGDAEPLADWPGPGTAWPSNSGESGLRTFHRRWFEQMTAPAPGAASPVEDKE</sequence>
<dbReference type="SUPFAM" id="SSF55961">
    <property type="entry name" value="Bet v1-like"/>
    <property type="match status" value="1"/>
</dbReference>
<keyword evidence="4" id="KW-0223">Dioxygenase</keyword>
<organism evidence="10 13">
    <name type="scientific">Streptomyces radicis</name>
    <dbReference type="NCBI Taxonomy" id="1750517"/>
    <lineage>
        <taxon>Bacteria</taxon>
        <taxon>Bacillati</taxon>
        <taxon>Actinomycetota</taxon>
        <taxon>Actinomycetes</taxon>
        <taxon>Kitasatosporales</taxon>
        <taxon>Streptomycetaceae</taxon>
        <taxon>Streptomyces</taxon>
    </lineage>
</organism>
<comment type="similarity">
    <text evidence="1">Belongs to the bacterial ring-hydroxylating dioxygenase alpha subunit family.</text>
</comment>
<keyword evidence="8" id="KW-0520">NAD</keyword>
<evidence type="ECO:0000313" key="11">
    <source>
        <dbReference type="EMBL" id="RKN13325.1"/>
    </source>
</evidence>
<dbReference type="InterPro" id="IPR017941">
    <property type="entry name" value="Rieske_2Fe-2S"/>
</dbReference>
<evidence type="ECO:0000313" key="10">
    <source>
        <dbReference type="EMBL" id="RKN03463.1"/>
    </source>
</evidence>
<evidence type="ECO:0000256" key="6">
    <source>
        <dbReference type="ARBA" id="ARBA00023004"/>
    </source>
</evidence>
<dbReference type="Gene3D" id="3.90.380.10">
    <property type="entry name" value="Naphthalene 1,2-dioxygenase Alpha Subunit, Chain A, domain 1"/>
    <property type="match status" value="1"/>
</dbReference>
<gene>
    <name evidence="11" type="ORF">D7318_31360</name>
    <name evidence="10" type="ORF">D7319_31490</name>
</gene>
<protein>
    <submittedName>
        <fullName evidence="10">Ring-hydroxylating oxygenase subunit alpha</fullName>
    </submittedName>
</protein>
<dbReference type="OrthoDB" id="5243643at2"/>
<accession>A0A3A9VTG8</accession>
<keyword evidence="3" id="KW-0479">Metal-binding</keyword>
<dbReference type="SUPFAM" id="SSF50022">
    <property type="entry name" value="ISP domain"/>
    <property type="match status" value="1"/>
</dbReference>
<dbReference type="Gene3D" id="2.102.10.10">
    <property type="entry name" value="Rieske [2Fe-2S] iron-sulphur domain"/>
    <property type="match status" value="1"/>
</dbReference>
<dbReference type="Pfam" id="PF00355">
    <property type="entry name" value="Rieske"/>
    <property type="match status" value="1"/>
</dbReference>
<dbReference type="InterPro" id="IPR015881">
    <property type="entry name" value="ARHD_Rieske_2Fe_2S"/>
</dbReference>
<dbReference type="GO" id="GO:0004497">
    <property type="term" value="F:monooxygenase activity"/>
    <property type="evidence" value="ECO:0007669"/>
    <property type="project" value="UniProtKB-ARBA"/>
</dbReference>
<evidence type="ECO:0000259" key="9">
    <source>
        <dbReference type="PROSITE" id="PS51296"/>
    </source>
</evidence>
<evidence type="ECO:0000256" key="8">
    <source>
        <dbReference type="ARBA" id="ARBA00023027"/>
    </source>
</evidence>
<dbReference type="PANTHER" id="PTHR43756">
    <property type="entry name" value="CHOLINE MONOOXYGENASE, CHLOROPLASTIC"/>
    <property type="match status" value="1"/>
</dbReference>
<dbReference type="GO" id="GO:0005506">
    <property type="term" value="F:iron ion binding"/>
    <property type="evidence" value="ECO:0007669"/>
    <property type="project" value="InterPro"/>
</dbReference>
<reference evidence="12 13" key="1">
    <citation type="submission" date="2018-09" db="EMBL/GenBank/DDBJ databases">
        <title>Streptomyces sp. nov. DS1-2, an endophytic actinomycete isolated from roots of Dendrobium scabrilingue.</title>
        <authorList>
            <person name="Kuncharoen N."/>
            <person name="Kudo T."/>
            <person name="Ohkuma M."/>
            <person name="Yuki M."/>
            <person name="Tanasupawat S."/>
        </authorList>
    </citation>
    <scope>NUCLEOTIDE SEQUENCE [LARGE SCALE GENOMIC DNA]</scope>
    <source>
        <strain evidence="10 13">AZ1-7</strain>
        <strain evidence="11 12">DS1-2</strain>
    </source>
</reference>
<keyword evidence="5" id="KW-0560">Oxidoreductase</keyword>
<evidence type="ECO:0000256" key="4">
    <source>
        <dbReference type="ARBA" id="ARBA00022964"/>
    </source>
</evidence>
<dbReference type="GO" id="GO:0051537">
    <property type="term" value="F:2 iron, 2 sulfur cluster binding"/>
    <property type="evidence" value="ECO:0007669"/>
    <property type="project" value="UniProtKB-KW"/>
</dbReference>
<evidence type="ECO:0000313" key="13">
    <source>
        <dbReference type="Proteomes" id="UP000275024"/>
    </source>
</evidence>
<dbReference type="InterPro" id="IPR001663">
    <property type="entry name" value="Rng_hydr_dOase-A"/>
</dbReference>
<dbReference type="AlphaFoldDB" id="A0A3A9VTG8"/>
<proteinExistence type="inferred from homology"/>
<keyword evidence="12" id="KW-1185">Reference proteome</keyword>
<keyword evidence="7" id="KW-0411">Iron-sulfur</keyword>
<dbReference type="PROSITE" id="PS51296">
    <property type="entry name" value="RIESKE"/>
    <property type="match status" value="1"/>
</dbReference>
<name>A0A3A9VTG8_9ACTN</name>
<dbReference type="EMBL" id="RBDY01000048">
    <property type="protein sequence ID" value="RKN13325.1"/>
    <property type="molecule type" value="Genomic_DNA"/>
</dbReference>
<dbReference type="InterPro" id="IPR015879">
    <property type="entry name" value="Ring_hydroxy_dOase_asu_C_dom"/>
</dbReference>
<dbReference type="RefSeq" id="WP_120700648.1">
    <property type="nucleotide sequence ID" value="NZ_RBDX01000049.1"/>
</dbReference>
<evidence type="ECO:0000256" key="5">
    <source>
        <dbReference type="ARBA" id="ARBA00023002"/>
    </source>
</evidence>
<evidence type="ECO:0000313" key="12">
    <source>
        <dbReference type="Proteomes" id="UP000268652"/>
    </source>
</evidence>
<dbReference type="Pfam" id="PF00848">
    <property type="entry name" value="Ring_hydroxyl_A"/>
    <property type="match status" value="1"/>
</dbReference>
<dbReference type="EMBL" id="RBDX01000049">
    <property type="protein sequence ID" value="RKN03463.1"/>
    <property type="molecule type" value="Genomic_DNA"/>
</dbReference>
<dbReference type="GO" id="GO:0051213">
    <property type="term" value="F:dioxygenase activity"/>
    <property type="evidence" value="ECO:0007669"/>
    <property type="project" value="UniProtKB-KW"/>
</dbReference>
<evidence type="ECO:0000256" key="1">
    <source>
        <dbReference type="ARBA" id="ARBA00008751"/>
    </source>
</evidence>
<dbReference type="GO" id="GO:0016705">
    <property type="term" value="F:oxidoreductase activity, acting on paired donors, with incorporation or reduction of molecular oxygen"/>
    <property type="evidence" value="ECO:0007669"/>
    <property type="project" value="UniProtKB-ARBA"/>
</dbReference>
<dbReference type="PRINTS" id="PR00090">
    <property type="entry name" value="RNGDIOXGNASE"/>
</dbReference>
<keyword evidence="6" id="KW-0408">Iron</keyword>